<evidence type="ECO:0000313" key="7">
    <source>
        <dbReference type="Proteomes" id="UP000307768"/>
    </source>
</evidence>
<comment type="caution">
    <text evidence="6">The sequence shown here is derived from an EMBL/GenBank/DDBJ whole genome shotgun (WGS) entry which is preliminary data.</text>
</comment>
<dbReference type="PANTHER" id="PTHR30055:SF234">
    <property type="entry name" value="HTH-TYPE TRANSCRIPTIONAL REGULATOR BETI"/>
    <property type="match status" value="1"/>
</dbReference>
<dbReference type="Gene3D" id="1.10.10.60">
    <property type="entry name" value="Homeodomain-like"/>
    <property type="match status" value="1"/>
</dbReference>
<dbReference type="PROSITE" id="PS50977">
    <property type="entry name" value="HTH_TETR_2"/>
    <property type="match status" value="1"/>
</dbReference>
<dbReference type="Pfam" id="PF17932">
    <property type="entry name" value="TetR_C_24"/>
    <property type="match status" value="1"/>
</dbReference>
<name>A0A5Q6RJG6_9ACTN</name>
<dbReference type="InterPro" id="IPR009057">
    <property type="entry name" value="Homeodomain-like_sf"/>
</dbReference>
<dbReference type="OrthoDB" id="3190535at2"/>
<protein>
    <submittedName>
        <fullName evidence="6">TetR/AcrR family transcriptional regulator</fullName>
    </submittedName>
</protein>
<dbReference type="AlphaFoldDB" id="A0A5Q6RJG6"/>
<dbReference type="PRINTS" id="PR00455">
    <property type="entry name" value="HTHTETR"/>
</dbReference>
<dbReference type="PANTHER" id="PTHR30055">
    <property type="entry name" value="HTH-TYPE TRANSCRIPTIONAL REGULATOR RUTR"/>
    <property type="match status" value="1"/>
</dbReference>
<proteinExistence type="predicted"/>
<evidence type="ECO:0000256" key="3">
    <source>
        <dbReference type="ARBA" id="ARBA00023163"/>
    </source>
</evidence>
<reference evidence="6 7" key="1">
    <citation type="submission" date="2019-09" db="EMBL/GenBank/DDBJ databases">
        <title>Mumia zhuanghuii sp. nov. isolated from the intestinal contents of plateau pika (Ochotona curzoniae) in the Qinghai-Tibet plateau of China.</title>
        <authorList>
            <person name="Tian Z."/>
        </authorList>
    </citation>
    <scope>NUCLEOTIDE SEQUENCE [LARGE SCALE GENOMIC DNA]</scope>
    <source>
        <strain evidence="7">350</strain>
    </source>
</reference>
<dbReference type="RefSeq" id="WP_149771482.1">
    <property type="nucleotide sequence ID" value="NZ_VDFQ02000007.1"/>
</dbReference>
<dbReference type="SUPFAM" id="SSF46689">
    <property type="entry name" value="Homeodomain-like"/>
    <property type="match status" value="1"/>
</dbReference>
<keyword evidence="2 4" id="KW-0238">DNA-binding</keyword>
<dbReference type="Gene3D" id="1.10.357.10">
    <property type="entry name" value="Tetracycline Repressor, domain 2"/>
    <property type="match status" value="1"/>
</dbReference>
<dbReference type="InterPro" id="IPR041490">
    <property type="entry name" value="KstR2_TetR_C"/>
</dbReference>
<evidence type="ECO:0000259" key="5">
    <source>
        <dbReference type="PROSITE" id="PS50977"/>
    </source>
</evidence>
<evidence type="ECO:0000256" key="4">
    <source>
        <dbReference type="PROSITE-ProRule" id="PRU00335"/>
    </source>
</evidence>
<evidence type="ECO:0000256" key="2">
    <source>
        <dbReference type="ARBA" id="ARBA00023125"/>
    </source>
</evidence>
<evidence type="ECO:0000313" key="6">
    <source>
        <dbReference type="EMBL" id="KAA1418193.1"/>
    </source>
</evidence>
<gene>
    <name evidence="6" type="ORF">FE697_020375</name>
</gene>
<accession>A0A5Q6RJG6</accession>
<keyword evidence="3" id="KW-0804">Transcription</keyword>
<organism evidence="6 7">
    <name type="scientific">Mumia zhuanghuii</name>
    <dbReference type="NCBI Taxonomy" id="2585211"/>
    <lineage>
        <taxon>Bacteria</taxon>
        <taxon>Bacillati</taxon>
        <taxon>Actinomycetota</taxon>
        <taxon>Actinomycetes</taxon>
        <taxon>Propionibacteriales</taxon>
        <taxon>Nocardioidaceae</taxon>
        <taxon>Mumia</taxon>
    </lineage>
</organism>
<dbReference type="EMBL" id="VDFQ02000007">
    <property type="protein sequence ID" value="KAA1418193.1"/>
    <property type="molecule type" value="Genomic_DNA"/>
</dbReference>
<dbReference type="SUPFAM" id="SSF48498">
    <property type="entry name" value="Tetracyclin repressor-like, C-terminal domain"/>
    <property type="match status" value="1"/>
</dbReference>
<evidence type="ECO:0000256" key="1">
    <source>
        <dbReference type="ARBA" id="ARBA00023015"/>
    </source>
</evidence>
<sequence length="206" mass="22294">MGAGTSEGTTRRGRPGYDQETLVRRAVEVFNRRGYDATSVGDLASELGLTKSAIYHHVPSKEHLLSLALDDALDSLEVVIDAAVRESPAMSAYESLRTAVRRSVEVLVDKLPSVTLLLRVRGNSAIELQALERRRHIDEQLAGLVRSAVAEGALRDDVSPELISRLVFGMVNSLTEWYRADGDVDVAVLADAVVSLAFDGLALPQA</sequence>
<dbReference type="InterPro" id="IPR001647">
    <property type="entry name" value="HTH_TetR"/>
</dbReference>
<dbReference type="GO" id="GO:0003700">
    <property type="term" value="F:DNA-binding transcription factor activity"/>
    <property type="evidence" value="ECO:0007669"/>
    <property type="project" value="TreeGrafter"/>
</dbReference>
<dbReference type="InterPro" id="IPR050109">
    <property type="entry name" value="HTH-type_TetR-like_transc_reg"/>
</dbReference>
<dbReference type="GO" id="GO:0000976">
    <property type="term" value="F:transcription cis-regulatory region binding"/>
    <property type="evidence" value="ECO:0007669"/>
    <property type="project" value="TreeGrafter"/>
</dbReference>
<dbReference type="Pfam" id="PF00440">
    <property type="entry name" value="TetR_N"/>
    <property type="match status" value="1"/>
</dbReference>
<dbReference type="InterPro" id="IPR036271">
    <property type="entry name" value="Tet_transcr_reg_TetR-rel_C_sf"/>
</dbReference>
<keyword evidence="1" id="KW-0805">Transcription regulation</keyword>
<dbReference type="Proteomes" id="UP000307768">
    <property type="component" value="Unassembled WGS sequence"/>
</dbReference>
<feature type="DNA-binding region" description="H-T-H motif" evidence="4">
    <location>
        <begin position="39"/>
        <end position="58"/>
    </location>
</feature>
<feature type="domain" description="HTH tetR-type" evidence="5">
    <location>
        <begin position="16"/>
        <end position="76"/>
    </location>
</feature>